<protein>
    <submittedName>
        <fullName evidence="4">Peptidase M1</fullName>
    </submittedName>
</protein>
<dbReference type="GO" id="GO:0008237">
    <property type="term" value="F:metallopeptidase activity"/>
    <property type="evidence" value="ECO:0007669"/>
    <property type="project" value="InterPro"/>
</dbReference>
<keyword evidence="2" id="KW-0862">Zinc</keyword>
<name>A0A8J3CW49_9BACT</name>
<organism evidence="4 5">
    <name type="scientific">Mongoliitalea lutea</name>
    <dbReference type="NCBI Taxonomy" id="849756"/>
    <lineage>
        <taxon>Bacteria</taxon>
        <taxon>Pseudomonadati</taxon>
        <taxon>Bacteroidota</taxon>
        <taxon>Cytophagia</taxon>
        <taxon>Cytophagales</taxon>
        <taxon>Cyclobacteriaceae</taxon>
        <taxon>Mongoliitalea</taxon>
    </lineage>
</organism>
<dbReference type="SUPFAM" id="SSF55486">
    <property type="entry name" value="Metalloproteases ('zincins'), catalytic domain"/>
    <property type="match status" value="1"/>
</dbReference>
<gene>
    <name evidence="4" type="ORF">GCM10008106_05470</name>
</gene>
<evidence type="ECO:0000256" key="2">
    <source>
        <dbReference type="PIRSR" id="PIRSR634015-3"/>
    </source>
</evidence>
<dbReference type="Proteomes" id="UP000642809">
    <property type="component" value="Unassembled WGS sequence"/>
</dbReference>
<proteinExistence type="predicted"/>
<keyword evidence="5" id="KW-1185">Reference proteome</keyword>
<dbReference type="AlphaFoldDB" id="A0A8J3CW49"/>
<evidence type="ECO:0000313" key="5">
    <source>
        <dbReference type="Proteomes" id="UP000642809"/>
    </source>
</evidence>
<dbReference type="Pfam" id="PF01433">
    <property type="entry name" value="Peptidase_M1"/>
    <property type="match status" value="1"/>
</dbReference>
<dbReference type="InterPro" id="IPR034015">
    <property type="entry name" value="M1_LTA4H"/>
</dbReference>
<reference evidence="4" key="1">
    <citation type="journal article" date="2014" name="Int. J. Syst. Evol. Microbiol.">
        <title>Complete genome sequence of Corynebacterium casei LMG S-19264T (=DSM 44701T), isolated from a smear-ripened cheese.</title>
        <authorList>
            <consortium name="US DOE Joint Genome Institute (JGI-PGF)"/>
            <person name="Walter F."/>
            <person name="Albersmeier A."/>
            <person name="Kalinowski J."/>
            <person name="Ruckert C."/>
        </authorList>
    </citation>
    <scope>NUCLEOTIDE SEQUENCE</scope>
    <source>
        <strain evidence="4">KCTC 23224</strain>
    </source>
</reference>
<dbReference type="PANTHER" id="PTHR45726">
    <property type="entry name" value="LEUKOTRIENE A-4 HYDROLASE"/>
    <property type="match status" value="1"/>
</dbReference>
<feature type="binding site" evidence="2">
    <location>
        <position position="381"/>
    </location>
    <ligand>
        <name>Zn(2+)</name>
        <dbReference type="ChEBI" id="CHEBI:29105"/>
        <note>catalytic</note>
    </ligand>
</feature>
<comment type="cofactor">
    <cofactor evidence="2">
        <name>Zn(2+)</name>
        <dbReference type="ChEBI" id="CHEBI:29105"/>
    </cofactor>
    <text evidence="2">Binds 1 zinc ion per subunit.</text>
</comment>
<dbReference type="PANTHER" id="PTHR45726:SF3">
    <property type="entry name" value="LEUKOTRIENE A-4 HYDROLASE"/>
    <property type="match status" value="1"/>
</dbReference>
<evidence type="ECO:0000256" key="1">
    <source>
        <dbReference type="PIRSR" id="PIRSR634015-1"/>
    </source>
</evidence>
<comment type="caution">
    <text evidence="4">The sequence shown here is derived from an EMBL/GenBank/DDBJ whole genome shotgun (WGS) entry which is preliminary data.</text>
</comment>
<evidence type="ECO:0000313" key="4">
    <source>
        <dbReference type="EMBL" id="GHB27629.1"/>
    </source>
</evidence>
<dbReference type="InterPro" id="IPR014782">
    <property type="entry name" value="Peptidase_M1_dom"/>
</dbReference>
<dbReference type="Gene3D" id="1.10.390.10">
    <property type="entry name" value="Neutral Protease Domain 2"/>
    <property type="match status" value="1"/>
</dbReference>
<feature type="active site" description="Proton acceptor" evidence="1">
    <location>
        <position position="378"/>
    </location>
</feature>
<sequence>MRGLGGMTFCFIFQKKLNPKNMIRITKLATLTVLLAGFVSLQVWAQVERWQQKADYEMAVDMDVTTNTFKGTQKLHYTNNSPDTLTRVFYHLYFNAFQPNSMMDVRSRTIPDPDRRVGDRIFNLKPDEIGILKTNSLTMNGKPVKFHHEETILEVDLVEPILPNSTVVFEMEFEGQVPLQVRRSGRDSAEGVRLSMAQWYPKMAAYDVRGWHANPYIGREFYGNFGNFDVKITIDKDYVLGGTGYLQNANEIGHGYQDAGVTVAKPTGKTLTWHFVAPDVHDFMWAADPKFTHEKVQMENGPMLHFLYIKSDKTEENWEKLKGYTADAMAFMSANFGEYPYKQFSVIQGGDGGMEYPMATLITGHRNLRSLVGVTVHEMIHMWYYGVLGFNESSEAWLDEGFTTWGTDIVMDAVFQKANGFVVDGSYRSYFRLAASGNEEPLTTHADHYNLNSAYGPAVYSKGAVFVEQMAYVIGKENFNKAMLRLWNDWKFKHPTGHDVIRVFERVSGLELDWYYDYFIASTKTVDYGVKAVEAQGDQTKITLERVGYMPMPLDVVVTYVDGSQEMIYLPLVIMRGEKPEEAGMPKRVMTEKWPWTNYTKDVVLNKPISQIKSVEIDPSMRLADVNRSNNTFEVSVAMPQR</sequence>
<accession>A0A8J3CW49</accession>
<evidence type="ECO:0000259" key="3">
    <source>
        <dbReference type="Pfam" id="PF01433"/>
    </source>
</evidence>
<dbReference type="EMBL" id="BMYF01000002">
    <property type="protein sequence ID" value="GHB27629.1"/>
    <property type="molecule type" value="Genomic_DNA"/>
</dbReference>
<keyword evidence="2" id="KW-0479">Metal-binding</keyword>
<feature type="binding site" evidence="2">
    <location>
        <position position="377"/>
    </location>
    <ligand>
        <name>Zn(2+)</name>
        <dbReference type="ChEBI" id="CHEBI:29105"/>
        <note>catalytic</note>
    </ligand>
</feature>
<feature type="domain" description="Peptidase M1 membrane alanine aminopeptidase" evidence="3">
    <location>
        <begin position="365"/>
        <end position="516"/>
    </location>
</feature>
<feature type="binding site" evidence="2">
    <location>
        <position position="400"/>
    </location>
    <ligand>
        <name>Zn(2+)</name>
        <dbReference type="ChEBI" id="CHEBI:29105"/>
        <note>catalytic</note>
    </ligand>
</feature>
<dbReference type="InterPro" id="IPR027268">
    <property type="entry name" value="Peptidase_M4/M1_CTD_sf"/>
</dbReference>
<dbReference type="CDD" id="cd09604">
    <property type="entry name" value="M1_APN_like"/>
    <property type="match status" value="1"/>
</dbReference>
<reference evidence="4" key="2">
    <citation type="submission" date="2020-09" db="EMBL/GenBank/DDBJ databases">
        <authorList>
            <person name="Sun Q."/>
            <person name="Kim S."/>
        </authorList>
    </citation>
    <scope>NUCLEOTIDE SEQUENCE</scope>
    <source>
        <strain evidence="4">KCTC 23224</strain>
    </source>
</reference>
<feature type="active site" description="Proton donor" evidence="1">
    <location>
        <position position="460"/>
    </location>
</feature>
<dbReference type="GO" id="GO:0008270">
    <property type="term" value="F:zinc ion binding"/>
    <property type="evidence" value="ECO:0007669"/>
    <property type="project" value="InterPro"/>
</dbReference>